<dbReference type="GO" id="GO:0009428">
    <property type="term" value="C:bacterial-type flagellum basal body, distal rod, P ring"/>
    <property type="evidence" value="ECO:0007669"/>
    <property type="project" value="InterPro"/>
</dbReference>
<evidence type="ECO:0000256" key="4">
    <source>
        <dbReference type="ARBA" id="ARBA00023143"/>
    </source>
</evidence>
<comment type="similarity">
    <text evidence="5">Belongs to the FlgI family.</text>
</comment>
<evidence type="ECO:0000256" key="1">
    <source>
        <dbReference type="ARBA" id="ARBA00002591"/>
    </source>
</evidence>
<dbReference type="HAMAP" id="MF_00416">
    <property type="entry name" value="FlgI"/>
    <property type="match status" value="1"/>
</dbReference>
<organism evidence="6 7">
    <name type="scientific">Haliovirga abyssi</name>
    <dbReference type="NCBI Taxonomy" id="2996794"/>
    <lineage>
        <taxon>Bacteria</taxon>
        <taxon>Fusobacteriati</taxon>
        <taxon>Fusobacteriota</taxon>
        <taxon>Fusobacteriia</taxon>
        <taxon>Fusobacteriales</taxon>
        <taxon>Haliovirgaceae</taxon>
        <taxon>Haliovirga</taxon>
    </lineage>
</organism>
<dbReference type="GO" id="GO:0030288">
    <property type="term" value="C:outer membrane-bounded periplasmic space"/>
    <property type="evidence" value="ECO:0007669"/>
    <property type="project" value="InterPro"/>
</dbReference>
<dbReference type="EMBL" id="AP027059">
    <property type="protein sequence ID" value="BDU50227.1"/>
    <property type="molecule type" value="Genomic_DNA"/>
</dbReference>
<dbReference type="PANTHER" id="PTHR30381:SF0">
    <property type="entry name" value="FLAGELLAR P-RING PROTEIN"/>
    <property type="match status" value="1"/>
</dbReference>
<keyword evidence="6" id="KW-0282">Flagellum</keyword>
<dbReference type="Proteomes" id="UP001321582">
    <property type="component" value="Chromosome"/>
</dbReference>
<comment type="function">
    <text evidence="1 5">Assembles around the rod to form the L-ring and probably protects the motor/basal body from shearing forces during rotation.</text>
</comment>
<evidence type="ECO:0000256" key="2">
    <source>
        <dbReference type="ARBA" id="ARBA00004117"/>
    </source>
</evidence>
<evidence type="ECO:0000313" key="7">
    <source>
        <dbReference type="Proteomes" id="UP001321582"/>
    </source>
</evidence>
<evidence type="ECO:0000313" key="6">
    <source>
        <dbReference type="EMBL" id="BDU50227.1"/>
    </source>
</evidence>
<keyword evidence="7" id="KW-1185">Reference proteome</keyword>
<keyword evidence="6" id="KW-0966">Cell projection</keyword>
<dbReference type="AlphaFoldDB" id="A0AAU9DFQ7"/>
<keyword evidence="6" id="KW-0969">Cilium</keyword>
<keyword evidence="3" id="KW-0732">Signal</keyword>
<dbReference type="PANTHER" id="PTHR30381">
    <property type="entry name" value="FLAGELLAR P-RING PERIPLASMIC PROTEIN FLGI"/>
    <property type="match status" value="1"/>
</dbReference>
<keyword evidence="4 5" id="KW-0975">Bacterial flagellum</keyword>
<sequence>MGKKIKFLILIMLIINTISVYSAEKVRLKEIARIQGVRSVQLIGMGIVIGLNGTGDKSSLTPQMLQNLFKYFGTNIARAQIKSSNVAAVMVTTTLPPFKKVGDTIDVTVSSINDAKSLEGGILIQTLLKGPDGSVYAAAQGSLTKVNNKTTNKVNGFLSNGAIVEKEIKAEIEHNDKLVLVLNNPDFTTSSRVADVINKRFGLDSAKAVDAARIEIKKPYSFENDIVSFISSLESIEVEPDRISIIVINEKTGTIVLGENIKVAPVAISQGNLNITIPGSSSSGNSFYFNGPTVKDIVKVLNSVGATPNDIISILQSLKVAGAIDAKIKIM</sequence>
<evidence type="ECO:0000256" key="5">
    <source>
        <dbReference type="HAMAP-Rule" id="MF_00416"/>
    </source>
</evidence>
<comment type="subunit">
    <text evidence="5">The basal body constitutes a major portion of the flagellar organelle and consists of four rings (L,P,S, and M) mounted on a central rod.</text>
</comment>
<comment type="subcellular location">
    <subcellularLocation>
        <location evidence="2 5">Bacterial flagellum basal body</location>
    </subcellularLocation>
</comment>
<gene>
    <name evidence="5 6" type="primary">flgI</name>
    <name evidence="6" type="ORF">HLVA_07960</name>
</gene>
<evidence type="ECO:0000256" key="3">
    <source>
        <dbReference type="ARBA" id="ARBA00022729"/>
    </source>
</evidence>
<dbReference type="PRINTS" id="PR01010">
    <property type="entry name" value="FLGPRINGFLGI"/>
</dbReference>
<proteinExistence type="inferred from homology"/>
<accession>A0AAU9DFQ7</accession>
<reference evidence="6 7" key="1">
    <citation type="submission" date="2022-11" db="EMBL/GenBank/DDBJ databases">
        <title>Haliovirga abyssi gen. nov., sp. nov., a mesophilic fermentative bacterium isolated from the Iheya North hydrothermal field and the proposal of Haliovirgaceae fam. nov.</title>
        <authorList>
            <person name="Miyazaki U."/>
            <person name="Tame A."/>
            <person name="Miyazaki J."/>
            <person name="Takai K."/>
            <person name="Sawayama S."/>
            <person name="Kitajima M."/>
            <person name="Okamoto A."/>
            <person name="Nakagawa S."/>
        </authorList>
    </citation>
    <scope>NUCLEOTIDE SEQUENCE [LARGE SCALE GENOMIC DNA]</scope>
    <source>
        <strain evidence="6 7">IC12</strain>
    </source>
</reference>
<dbReference type="GO" id="GO:0005198">
    <property type="term" value="F:structural molecule activity"/>
    <property type="evidence" value="ECO:0007669"/>
    <property type="project" value="InterPro"/>
</dbReference>
<dbReference type="KEGG" id="haby:HLVA_07960"/>
<dbReference type="RefSeq" id="WP_307905159.1">
    <property type="nucleotide sequence ID" value="NZ_AP027059.1"/>
</dbReference>
<dbReference type="InterPro" id="IPR001782">
    <property type="entry name" value="Flag_FlgI"/>
</dbReference>
<dbReference type="Pfam" id="PF02119">
    <property type="entry name" value="FlgI"/>
    <property type="match status" value="2"/>
</dbReference>
<protein>
    <recommendedName>
        <fullName evidence="5">Flagellar P-ring protein</fullName>
    </recommendedName>
    <alternativeName>
        <fullName evidence="5">Basal body P-ring protein</fullName>
    </alternativeName>
</protein>
<dbReference type="GO" id="GO:0071973">
    <property type="term" value="P:bacterial-type flagellum-dependent cell motility"/>
    <property type="evidence" value="ECO:0007669"/>
    <property type="project" value="InterPro"/>
</dbReference>
<name>A0AAU9DFQ7_9FUSO</name>